<evidence type="ECO:0000256" key="2">
    <source>
        <dbReference type="ARBA" id="ARBA00022723"/>
    </source>
</evidence>
<dbReference type="PROSITE" id="PS51007">
    <property type="entry name" value="CYTC"/>
    <property type="match status" value="1"/>
</dbReference>
<dbReference type="GO" id="GO:0020037">
    <property type="term" value="F:heme binding"/>
    <property type="evidence" value="ECO:0007669"/>
    <property type="project" value="InterPro"/>
</dbReference>
<keyword evidence="3 4" id="KW-0408">Iron</keyword>
<accession>A0AAU7E5R5</accession>
<dbReference type="InterPro" id="IPR009056">
    <property type="entry name" value="Cyt_c-like_dom"/>
</dbReference>
<dbReference type="SUPFAM" id="SSF46626">
    <property type="entry name" value="Cytochrome c"/>
    <property type="match status" value="1"/>
</dbReference>
<evidence type="ECO:0000259" key="5">
    <source>
        <dbReference type="PROSITE" id="PS51007"/>
    </source>
</evidence>
<proteinExistence type="predicted"/>
<protein>
    <submittedName>
        <fullName evidence="6">C-type cytochrome</fullName>
    </submittedName>
</protein>
<evidence type="ECO:0000256" key="4">
    <source>
        <dbReference type="PROSITE-ProRule" id="PRU00433"/>
    </source>
</evidence>
<dbReference type="Pfam" id="PF00034">
    <property type="entry name" value="Cytochrom_C"/>
    <property type="match status" value="1"/>
</dbReference>
<dbReference type="RefSeq" id="WP_134238140.1">
    <property type="nucleotide sequence ID" value="NZ_CP155620.1"/>
</dbReference>
<gene>
    <name evidence="6" type="ORF">AAH949_06975</name>
</gene>
<feature type="domain" description="Cytochrome c" evidence="5">
    <location>
        <begin position="33"/>
        <end position="118"/>
    </location>
</feature>
<evidence type="ECO:0000313" key="6">
    <source>
        <dbReference type="EMBL" id="XBJ28826.1"/>
    </source>
</evidence>
<name>A0AAU7E5R5_9BACT</name>
<dbReference type="EMBL" id="CP155620">
    <property type="protein sequence ID" value="XBJ28826.1"/>
    <property type="molecule type" value="Genomic_DNA"/>
</dbReference>
<dbReference type="GO" id="GO:0046872">
    <property type="term" value="F:metal ion binding"/>
    <property type="evidence" value="ECO:0007669"/>
    <property type="project" value="UniProtKB-KW"/>
</dbReference>
<dbReference type="GO" id="GO:0009055">
    <property type="term" value="F:electron transfer activity"/>
    <property type="evidence" value="ECO:0007669"/>
    <property type="project" value="InterPro"/>
</dbReference>
<sequence length="144" mass="16311">MFRILFILIICFTFGFGISLKSLFSYTFDGASYDMAKAKELYFEKKCHICHGDNGEKIVAGSRILRNMEPADIKSALIDYTTNASGEQSATRIQMLPYANSLSHDEMNYIIAYLKGGNFAIEMQAKDLLEEEPEKKTKHGTFIK</sequence>
<reference evidence="6" key="1">
    <citation type="submission" date="2024-05" db="EMBL/GenBank/DDBJ databases">
        <title>Campylobacter coli isolated from environmental waters in Slovenia.</title>
        <authorList>
            <person name="Zautner A.E."/>
            <person name="Bunk B."/>
            <person name="Riedel T."/>
            <person name="Sproeer C."/>
        </authorList>
    </citation>
    <scope>NUCLEOTIDE SEQUENCE</scope>
    <source>
        <strain evidence="6">CCS1377</strain>
    </source>
</reference>
<evidence type="ECO:0000256" key="1">
    <source>
        <dbReference type="ARBA" id="ARBA00022617"/>
    </source>
</evidence>
<organism evidence="6">
    <name type="scientific">Campylobacter sp. CCS1377</name>
    <dbReference type="NCBI Taxonomy" id="3158229"/>
    <lineage>
        <taxon>Bacteria</taxon>
        <taxon>Pseudomonadati</taxon>
        <taxon>Campylobacterota</taxon>
        <taxon>Epsilonproteobacteria</taxon>
        <taxon>Campylobacterales</taxon>
        <taxon>Campylobacteraceae</taxon>
        <taxon>Campylobacter</taxon>
    </lineage>
</organism>
<evidence type="ECO:0000256" key="3">
    <source>
        <dbReference type="ARBA" id="ARBA00023004"/>
    </source>
</evidence>
<dbReference type="InterPro" id="IPR036909">
    <property type="entry name" value="Cyt_c-like_dom_sf"/>
</dbReference>
<dbReference type="Gene3D" id="1.10.760.10">
    <property type="entry name" value="Cytochrome c-like domain"/>
    <property type="match status" value="1"/>
</dbReference>
<keyword evidence="2 4" id="KW-0479">Metal-binding</keyword>
<keyword evidence="1 4" id="KW-0349">Heme</keyword>
<dbReference type="AlphaFoldDB" id="A0AAU7E5R5"/>